<keyword evidence="1" id="KW-0472">Membrane</keyword>
<evidence type="ECO:0000313" key="2">
    <source>
        <dbReference type="EMBL" id="QDY51972.1"/>
    </source>
</evidence>
<proteinExistence type="predicted"/>
<gene>
    <name evidence="2" type="ORF">2_44</name>
</gene>
<reference evidence="2" key="1">
    <citation type="submission" date="2018-11" db="EMBL/GenBank/DDBJ databases">
        <title>A distinct lineage of giant viruses engineers rhodopsin photosystems in predatory marine eukaryotes.</title>
        <authorList>
            <person name="Needham D.M."/>
            <person name="Yoshizawa S."/>
            <person name="Hosaka T."/>
            <person name="Poirier C."/>
            <person name="Choi C.-J."/>
            <person name="Hehenberger E."/>
            <person name="Irwin N.A.T."/>
            <person name="Wilken S."/>
            <person name="Yung C.-M."/>
            <person name="Bachy C."/>
            <person name="Kurihara R."/>
            <person name="Nakajima Y."/>
            <person name="Kojima K."/>
            <person name="Kimura-Someya T."/>
            <person name="Leonard G."/>
            <person name="Malmstrom R.R."/>
            <person name="Mende D."/>
            <person name="Olson D.K."/>
            <person name="Sudo Y."/>
            <person name="Sudek S."/>
            <person name="Richards T.A."/>
            <person name="DeLong E.F."/>
            <person name="Keeling P.J."/>
            <person name="Santoro A.E."/>
            <person name="Shirouzu M."/>
            <person name="Iwasaki W."/>
            <person name="Worden A.Z."/>
        </authorList>
    </citation>
    <scope>NUCLEOTIDE SEQUENCE</scope>
</reference>
<feature type="transmembrane region" description="Helical" evidence="1">
    <location>
        <begin position="6"/>
        <end position="23"/>
    </location>
</feature>
<protein>
    <submittedName>
        <fullName evidence="2">Uncharacterized protein</fullName>
    </submittedName>
</protein>
<organism evidence="2">
    <name type="scientific">Mimiviridae sp. ChoanoV1</name>
    <dbReference type="NCBI Taxonomy" id="2596887"/>
    <lineage>
        <taxon>Viruses</taxon>
        <taxon>Varidnaviria</taxon>
        <taxon>Bamfordvirae</taxon>
        <taxon>Nucleocytoviricota</taxon>
        <taxon>Megaviricetes</taxon>
        <taxon>Imitervirales</taxon>
        <taxon>Schizomimiviridae</taxon>
    </lineage>
</organism>
<evidence type="ECO:0000256" key="1">
    <source>
        <dbReference type="SAM" id="Phobius"/>
    </source>
</evidence>
<sequence>MKNINILYIVIILLLISNILLIFNKSVPSLNILNNNKTNFKNIAVARKYNDLVNYIGEANLIENDSNGFTNSVTWQQPLNQYNGPGKYGGLDYIRMSGYVTRKLHPIPADCFLIVGKYINVPDHLLGPIKFASETINIEQLFIPKIHNDIYENEGIKEVALVTGSCASITISSITVKFVEDMIDKYKFAVDINPLELYQEFRDEYDRRVLNYLCGGGIKPSIPWFNSNMFGEPTVYEGNFKECRKSPSM</sequence>
<dbReference type="EMBL" id="MK250086">
    <property type="protein sequence ID" value="QDY51972.1"/>
    <property type="molecule type" value="Genomic_DNA"/>
</dbReference>
<keyword evidence="1" id="KW-0812">Transmembrane</keyword>
<accession>A0A5B8II29</accession>
<name>A0A5B8II29_9VIRU</name>
<keyword evidence="1" id="KW-1133">Transmembrane helix</keyword>